<evidence type="ECO:0000256" key="4">
    <source>
        <dbReference type="ARBA" id="ARBA00023136"/>
    </source>
</evidence>
<reference evidence="7 8" key="1">
    <citation type="submission" date="2018-06" db="EMBL/GenBank/DDBJ databases">
        <authorList>
            <consortium name="Pathogen Informatics"/>
            <person name="Doyle S."/>
        </authorList>
    </citation>
    <scope>NUCLEOTIDE SEQUENCE [LARGE SCALE GENOMIC DNA]</scope>
    <source>
        <strain evidence="7 8">NCTC13043</strain>
    </source>
</reference>
<gene>
    <name evidence="7" type="ORF">NCTC13043_02264</name>
</gene>
<dbReference type="GO" id="GO:0005886">
    <property type="term" value="C:plasma membrane"/>
    <property type="evidence" value="ECO:0007669"/>
    <property type="project" value="InterPro"/>
</dbReference>
<feature type="domain" description="Translocation and assembly module TamB C-terminal" evidence="6">
    <location>
        <begin position="1253"/>
        <end position="1660"/>
    </location>
</feature>
<dbReference type="Pfam" id="PF04357">
    <property type="entry name" value="TamB"/>
    <property type="match status" value="1"/>
</dbReference>
<comment type="subcellular location">
    <subcellularLocation>
        <location evidence="1">Membrane</location>
        <topology evidence="1">Single-pass membrane protein</topology>
    </subcellularLocation>
</comment>
<protein>
    <submittedName>
        <fullName evidence="7">Uncharacterized protein involved in outer membrane biogenesis</fullName>
    </submittedName>
</protein>
<keyword evidence="4 5" id="KW-0472">Membrane</keyword>
<dbReference type="GO" id="GO:0009306">
    <property type="term" value="P:protein secretion"/>
    <property type="evidence" value="ECO:0007669"/>
    <property type="project" value="InterPro"/>
</dbReference>
<sequence length="1704" mass="189325">MRIRKSTKWLAAIVLAPILLFIFLLVLLYLPPVQNWIVKKVADYASQKTGLEISVGHVSLSFPLDLKLEQVMALRPNDSIPQRRDTVADVKELVADVQLIPLLKKQVEIDQLTFKGLKANTMNYIGDLQIRGNLERLQVVSHGIDLNNTTAMLNNADVQGGFLDIALNDTTPKDTTKKKTVWKININKINLYRTNFRLHMPGDTMVVGANFQKATVENALIDLYNKVYRVRQIAWSGGQLTYDKTFVPHVLHGFDPAHIALNNLNIGIDSLSYDSIATSANVRTANFTERSGLVVNDLRTQFRLDKANLYLQSLYLRLPKTELKANITMALNAFSAYNPGQLAVSLNGFTTLNDLQPLLYGRVPSRFLHSIPAERINITGFLRGNTHLFTLQKLCFRMPKHMVLNVDGRISGLQNPENLSANLALRGSLQDVRFVKQLLPKSVNSTIKIPTGIDFNAKVKAQGPQYAANMLLYEGGGNATVRASLNKTTETYNVTVRATNLQIQHFVAKTGLHPFTGMISVYGRGFNVLSPKASLRLKANIEQFRFGSYVLNGINTDIAKHGETTSARIVSTNRMLGGDFAYRGKLSAKNIDGHLRGWLRRVDLNQLGVMKKPYVVSAWVDIDVRSNLKNHHYVSGPLRHLMVIGEYKHGKQQLAAGNLNITASVNGAKTAAHVNGKLDYANLKGLELINKPYLLSTEANIAFHSERPKHYTVEGYLGNLKIDEHREGNTVSLFNGDLNIHTTMAGNLVNGGANGVIRHADLYQMGFVDKPFVSNCALNIDFSTDMAAKLMVKGMLGNLKVQADHKQFVPGDVTIDVLSRADTTHAVIEGGDFALNTDWHGSYKHVLTAGEKIATNLQKQVKNKRIDQTSLQKLLPIGQFKLVSGEGNLFSKLLEQQGYVFKTANINLTSSPLKGLNGNIVVDSLVYNDVKADSLIVDLTTNDTGLNYDLQVLNNAQNSYPYQGFVHGSLFDRGLNTSLLITDMDNKTALALSAQAAMQGQGISISLTSAQAILGYKTFNVEPNNYLYIGRNKRLKAEMQLLATDEAGLHLYSDDTDSTSLQNFTLSINKFELSQLMKVLPFAPRISGELNGDYHVIQTASSLTVSSDMGIKNMVYEQNSMGDVGAEFVYMPKDDGTHYVDGMLTKDDKEIGRLTGVYDSKGKGSLDAEFTLEKFPLSYINGFIPDRIIGLHGTGEGTLSMQGPLKNMDINGEIYLDSSYVFSEPYGVKLNFANDPVLINHSRVKFENFEVLASNKAPLDISGYLDFSNFDRMNTDLRMRTRNFQVIDAKENARSEVFGKAFVNFDGELQGPLSSLQLAGKVDILDNTDLTYIMRDAQLANDNELENLVTFTNLNDSTKDVVKRPDIEGLSMKLSVEVDNEAHLVCALNPERSNYIDIVGGGTLNMEYDATNGTRLRGRYTISDGKMKYSLPIIPLHTFNIKEGSYVEFMGDPTTPLLSITATENVRTNVSDGSSNGRMVDFEAGVRLSKRFPNPGVEFIIQAPEDQEMQGKLSSKGAEERSKLAVTMLASGMYFDGSTGTTANSAMNNALMGFLQNQVNAITGRALNSMGVDITANMESAADASGSLHTDYTFRFSKRLWDNRLRIIMGGRVSTGSQVSEQNGAFFDNFSLEYRLNRQETQYLKLYYEREAYDWLEGNQGEFGIGFMWRRKLQHFKDIFRFKSKKEQAPKRDSLINFVNEKKQ</sequence>
<evidence type="ECO:0000256" key="2">
    <source>
        <dbReference type="ARBA" id="ARBA00022692"/>
    </source>
</evidence>
<evidence type="ECO:0000313" key="8">
    <source>
        <dbReference type="Proteomes" id="UP000254235"/>
    </source>
</evidence>
<dbReference type="OrthoDB" id="9811276at2"/>
<dbReference type="Proteomes" id="UP000254235">
    <property type="component" value="Unassembled WGS sequence"/>
</dbReference>
<name>A0A379G9R9_9BACT</name>
<evidence type="ECO:0000313" key="7">
    <source>
        <dbReference type="EMBL" id="SUC37768.1"/>
    </source>
</evidence>
<dbReference type="PANTHER" id="PTHR36985">
    <property type="entry name" value="TRANSLOCATION AND ASSEMBLY MODULE SUBUNIT TAMB"/>
    <property type="match status" value="1"/>
</dbReference>
<dbReference type="RefSeq" id="WP_115084140.1">
    <property type="nucleotide sequence ID" value="NZ_UGTP01000003.1"/>
</dbReference>
<dbReference type="PANTHER" id="PTHR36985:SF1">
    <property type="entry name" value="TRANSLOCATION AND ASSEMBLY MODULE SUBUNIT TAMB"/>
    <property type="match status" value="1"/>
</dbReference>
<dbReference type="InterPro" id="IPR007452">
    <property type="entry name" value="TamB_C"/>
</dbReference>
<dbReference type="EMBL" id="UGTP01000003">
    <property type="protein sequence ID" value="SUC37768.1"/>
    <property type="molecule type" value="Genomic_DNA"/>
</dbReference>
<organism evidence="7 8">
    <name type="scientific">Prevotella pallens</name>
    <dbReference type="NCBI Taxonomy" id="60133"/>
    <lineage>
        <taxon>Bacteria</taxon>
        <taxon>Pseudomonadati</taxon>
        <taxon>Bacteroidota</taxon>
        <taxon>Bacteroidia</taxon>
        <taxon>Bacteroidales</taxon>
        <taxon>Prevotellaceae</taxon>
        <taxon>Prevotella</taxon>
    </lineage>
</organism>
<accession>A0A379G9R9</accession>
<dbReference type="GeneID" id="78571878"/>
<evidence type="ECO:0000259" key="6">
    <source>
        <dbReference type="Pfam" id="PF04357"/>
    </source>
</evidence>
<proteinExistence type="predicted"/>
<evidence type="ECO:0000256" key="5">
    <source>
        <dbReference type="SAM" id="Phobius"/>
    </source>
</evidence>
<keyword evidence="3 5" id="KW-1133">Transmembrane helix</keyword>
<evidence type="ECO:0000256" key="3">
    <source>
        <dbReference type="ARBA" id="ARBA00022989"/>
    </source>
</evidence>
<keyword evidence="2 5" id="KW-0812">Transmembrane</keyword>
<evidence type="ECO:0000256" key="1">
    <source>
        <dbReference type="ARBA" id="ARBA00004167"/>
    </source>
</evidence>
<feature type="transmembrane region" description="Helical" evidence="5">
    <location>
        <begin position="9"/>
        <end position="30"/>
    </location>
</feature>